<keyword evidence="2" id="KW-0472">Membrane</keyword>
<keyword evidence="2" id="KW-0812">Transmembrane</keyword>
<accession>A0A1F5ZBQ1</accession>
<sequence>MIFYWIKKNLLIIALLLVIIYLLSGRSSPSPLRLFNSMERANTGYSDMSAEIAPSAGGLIAEGTSSKMMYPAPEAPPQTDVTERLVIQDSNLSLLVKDVPATRDSIIDHARSVGGYMVTSNIQNPQDAPTATVIIRVPSDKLEQTLTFLRNSAIKVVSEFLNGQDVTDEYIDIDKHIAILENTKTKYQEILNQAREISDITNLTQQIINLQNQIDAYIGQQDALSKRAKLARITIYLSTDEIALPYAPSDIFRPAVIFKMAVRSLIADVRGIATKLIWAGVYAVIWIPVLAVIFIAWRFFKPRK</sequence>
<organism evidence="4 5">
    <name type="scientific">Candidatus Gottesmanbacteria bacterium RBG_16_43_7</name>
    <dbReference type="NCBI Taxonomy" id="1798373"/>
    <lineage>
        <taxon>Bacteria</taxon>
        <taxon>Candidatus Gottesmaniibacteriota</taxon>
    </lineage>
</organism>
<name>A0A1F5ZBQ1_9BACT</name>
<feature type="domain" description="DUF4349" evidence="3">
    <location>
        <begin position="84"/>
        <end position="298"/>
    </location>
</feature>
<evidence type="ECO:0000313" key="5">
    <source>
        <dbReference type="Proteomes" id="UP000176854"/>
    </source>
</evidence>
<dbReference type="InterPro" id="IPR025645">
    <property type="entry name" value="DUF4349"/>
</dbReference>
<comment type="caution">
    <text evidence="4">The sequence shown here is derived from an EMBL/GenBank/DDBJ whole genome shotgun (WGS) entry which is preliminary data.</text>
</comment>
<dbReference type="STRING" id="1798373.A2154_01855"/>
<feature type="transmembrane region" description="Helical" evidence="2">
    <location>
        <begin position="276"/>
        <end position="300"/>
    </location>
</feature>
<evidence type="ECO:0000256" key="2">
    <source>
        <dbReference type="SAM" id="Phobius"/>
    </source>
</evidence>
<dbReference type="EMBL" id="MFJC01000009">
    <property type="protein sequence ID" value="OGG09918.1"/>
    <property type="molecule type" value="Genomic_DNA"/>
</dbReference>
<gene>
    <name evidence="4" type="ORF">A2154_01855</name>
</gene>
<dbReference type="Proteomes" id="UP000176854">
    <property type="component" value="Unassembled WGS sequence"/>
</dbReference>
<feature type="coiled-coil region" evidence="1">
    <location>
        <begin position="177"/>
        <end position="220"/>
    </location>
</feature>
<keyword evidence="2" id="KW-1133">Transmembrane helix</keyword>
<keyword evidence="1" id="KW-0175">Coiled coil</keyword>
<protein>
    <recommendedName>
        <fullName evidence="3">DUF4349 domain-containing protein</fullName>
    </recommendedName>
</protein>
<proteinExistence type="predicted"/>
<evidence type="ECO:0000259" key="3">
    <source>
        <dbReference type="Pfam" id="PF14257"/>
    </source>
</evidence>
<evidence type="ECO:0000313" key="4">
    <source>
        <dbReference type="EMBL" id="OGG09918.1"/>
    </source>
</evidence>
<dbReference type="Pfam" id="PF14257">
    <property type="entry name" value="DUF4349"/>
    <property type="match status" value="1"/>
</dbReference>
<reference evidence="4 5" key="1">
    <citation type="journal article" date="2016" name="Nat. Commun.">
        <title>Thousands of microbial genomes shed light on interconnected biogeochemical processes in an aquifer system.</title>
        <authorList>
            <person name="Anantharaman K."/>
            <person name="Brown C.T."/>
            <person name="Hug L.A."/>
            <person name="Sharon I."/>
            <person name="Castelle C.J."/>
            <person name="Probst A.J."/>
            <person name="Thomas B.C."/>
            <person name="Singh A."/>
            <person name="Wilkins M.J."/>
            <person name="Karaoz U."/>
            <person name="Brodie E.L."/>
            <person name="Williams K.H."/>
            <person name="Hubbard S.S."/>
            <person name="Banfield J.F."/>
        </authorList>
    </citation>
    <scope>NUCLEOTIDE SEQUENCE [LARGE SCALE GENOMIC DNA]</scope>
</reference>
<evidence type="ECO:0000256" key="1">
    <source>
        <dbReference type="SAM" id="Coils"/>
    </source>
</evidence>
<dbReference type="AlphaFoldDB" id="A0A1F5ZBQ1"/>